<dbReference type="PROSITE" id="PS51272">
    <property type="entry name" value="SLH"/>
    <property type="match status" value="1"/>
</dbReference>
<feature type="chain" id="PRO_5038515441" evidence="2">
    <location>
        <begin position="21"/>
        <end position="449"/>
    </location>
</feature>
<organism evidence="4 5">
    <name type="scientific">Candidatus Flavonifractor intestinigallinarum</name>
    <dbReference type="NCBI Taxonomy" id="2838586"/>
    <lineage>
        <taxon>Bacteria</taxon>
        <taxon>Bacillati</taxon>
        <taxon>Bacillota</taxon>
        <taxon>Clostridia</taxon>
        <taxon>Eubacteriales</taxon>
        <taxon>Oscillospiraceae</taxon>
        <taxon>Flavonifractor</taxon>
    </lineage>
</organism>
<reference evidence="4" key="1">
    <citation type="journal article" date="2021" name="PeerJ">
        <title>Extensive microbial diversity within the chicken gut microbiome revealed by metagenomics and culture.</title>
        <authorList>
            <person name="Gilroy R."/>
            <person name="Ravi A."/>
            <person name="Getino M."/>
            <person name="Pursley I."/>
            <person name="Horton D.L."/>
            <person name="Alikhan N.F."/>
            <person name="Baker D."/>
            <person name="Gharbi K."/>
            <person name="Hall N."/>
            <person name="Watson M."/>
            <person name="Adriaenssens E.M."/>
            <person name="Foster-Nyarko E."/>
            <person name="Jarju S."/>
            <person name="Secka A."/>
            <person name="Antonio M."/>
            <person name="Oren A."/>
            <person name="Chaudhuri R.R."/>
            <person name="La Ragione R."/>
            <person name="Hildebrand F."/>
            <person name="Pallen M.J."/>
        </authorList>
    </citation>
    <scope>NUCLEOTIDE SEQUENCE</scope>
    <source>
        <strain evidence="4">CHK192-8294</strain>
    </source>
</reference>
<comment type="caution">
    <text evidence="4">The sequence shown here is derived from an EMBL/GenBank/DDBJ whole genome shotgun (WGS) entry which is preliminary data.</text>
</comment>
<evidence type="ECO:0000259" key="3">
    <source>
        <dbReference type="PROSITE" id="PS51272"/>
    </source>
</evidence>
<dbReference type="Proteomes" id="UP000823921">
    <property type="component" value="Unassembled WGS sequence"/>
</dbReference>
<evidence type="ECO:0000256" key="2">
    <source>
        <dbReference type="SAM" id="SignalP"/>
    </source>
</evidence>
<dbReference type="Pfam" id="PF14903">
    <property type="entry name" value="WG_beta_rep"/>
    <property type="match status" value="1"/>
</dbReference>
<proteinExistence type="predicted"/>
<dbReference type="EMBL" id="DWXO01000035">
    <property type="protein sequence ID" value="HJB80027.1"/>
    <property type="molecule type" value="Genomic_DNA"/>
</dbReference>
<protein>
    <submittedName>
        <fullName evidence="4">WG repeat-containing protein</fullName>
    </submittedName>
</protein>
<name>A0A9D2SA83_9FIRM</name>
<feature type="signal peptide" evidence="2">
    <location>
        <begin position="1"/>
        <end position="20"/>
    </location>
</feature>
<reference evidence="4" key="2">
    <citation type="submission" date="2021-04" db="EMBL/GenBank/DDBJ databases">
        <authorList>
            <person name="Gilroy R."/>
        </authorList>
    </citation>
    <scope>NUCLEOTIDE SEQUENCE</scope>
    <source>
        <strain evidence="4">CHK192-8294</strain>
    </source>
</reference>
<dbReference type="AlphaFoldDB" id="A0A9D2SA83"/>
<feature type="domain" description="SLH" evidence="3">
    <location>
        <begin position="34"/>
        <end position="97"/>
    </location>
</feature>
<evidence type="ECO:0000256" key="1">
    <source>
        <dbReference type="ARBA" id="ARBA00022737"/>
    </source>
</evidence>
<dbReference type="InterPro" id="IPR032774">
    <property type="entry name" value="WG_beta_rep"/>
</dbReference>
<evidence type="ECO:0000313" key="5">
    <source>
        <dbReference type="Proteomes" id="UP000823921"/>
    </source>
</evidence>
<keyword evidence="2" id="KW-0732">Signal</keyword>
<dbReference type="InterPro" id="IPR001119">
    <property type="entry name" value="SLH_dom"/>
</dbReference>
<sequence>MKRLLSLLVTGSLLVTPVLAVQTDVEASFPAVREPAAFADVANGSWYTNAAGLCYVTGLLNGTGNGNFSPSRSVTIGEAAALAARIHHILNGGDGTLPEAPETWGQIVLTRADGTSAGFHQNSDTGFWLDEKNIQLCFHVDESWKAAEGQTVTLTLNGTDYSGTLTERGDGSFAFQLSNATRDYENYTADLWDALWRPAPGDWSRNTAYYLERVLHTGPDQINGLVMMEAADGTYAVVDSTKDWAAVPFTPNWSCKLLGDGSFISQASNDADPILHDRTGASIATLTGGGHWDVLSDGLAPCLDESARLYGFVNTKGEWVIAAQYIEVKSFRDGYAIVKQEGGWGVIDTTGKQVIPCSQPWLEHRGGPYFYSDAGQWLTADGSAVPAAASSYNGQNITLTGNYFPCGTYYLDRNFQPVTPQIFDWTGPVDENGQAFVGLDGATYRITLN</sequence>
<accession>A0A9D2SA83</accession>
<gene>
    <name evidence="4" type="ORF">H9712_03490</name>
</gene>
<evidence type="ECO:0000313" key="4">
    <source>
        <dbReference type="EMBL" id="HJB80027.1"/>
    </source>
</evidence>
<dbReference type="Pfam" id="PF00395">
    <property type="entry name" value="SLH"/>
    <property type="match status" value="1"/>
</dbReference>
<keyword evidence="1" id="KW-0677">Repeat</keyword>